<dbReference type="AlphaFoldDB" id="A0A1T4L6D3"/>
<organism evidence="9 10">
    <name type="scientific">Eubacterium coprostanoligenes</name>
    <dbReference type="NCBI Taxonomy" id="290054"/>
    <lineage>
        <taxon>Bacteria</taxon>
        <taxon>Bacillati</taxon>
        <taxon>Bacillota</taxon>
        <taxon>Clostridia</taxon>
        <taxon>Eubacteriales</taxon>
        <taxon>Eubacteriaceae</taxon>
        <taxon>Eubacterium</taxon>
    </lineage>
</organism>
<accession>A0A1T4L6D3</accession>
<evidence type="ECO:0000256" key="2">
    <source>
        <dbReference type="ARBA" id="ARBA00022969"/>
    </source>
</evidence>
<dbReference type="CDD" id="cd06171">
    <property type="entry name" value="Sigma70_r4"/>
    <property type="match status" value="1"/>
</dbReference>
<dbReference type="GO" id="GO:0003677">
    <property type="term" value="F:DNA binding"/>
    <property type="evidence" value="ECO:0007669"/>
    <property type="project" value="UniProtKB-KW"/>
</dbReference>
<dbReference type="PANTHER" id="PTHR30376">
    <property type="entry name" value="SIGMA FACTOR RPOH HEAT SHOCK RELATED"/>
    <property type="match status" value="1"/>
</dbReference>
<dbReference type="NCBIfam" id="NF004471">
    <property type="entry name" value="PRK05803.1"/>
    <property type="match status" value="1"/>
</dbReference>
<dbReference type="InterPro" id="IPR000943">
    <property type="entry name" value="RNA_pol_sigma70"/>
</dbReference>
<dbReference type="PROSITE" id="PS00715">
    <property type="entry name" value="SIGMA70_1"/>
    <property type="match status" value="1"/>
</dbReference>
<keyword evidence="3 7" id="KW-0805">Transcription regulation</keyword>
<dbReference type="SUPFAM" id="SSF88659">
    <property type="entry name" value="Sigma3 and sigma4 domains of RNA polymerase sigma factors"/>
    <property type="match status" value="1"/>
</dbReference>
<dbReference type="Proteomes" id="UP000190657">
    <property type="component" value="Unassembled WGS sequence"/>
</dbReference>
<dbReference type="PRINTS" id="PR00046">
    <property type="entry name" value="SIGMA70FCT"/>
</dbReference>
<dbReference type="GO" id="GO:0006352">
    <property type="term" value="P:DNA-templated transcription initiation"/>
    <property type="evidence" value="ECO:0007669"/>
    <property type="project" value="InterPro"/>
</dbReference>
<dbReference type="RefSeq" id="WP_078768275.1">
    <property type="nucleotide sequence ID" value="NZ_FUWW01000006.1"/>
</dbReference>
<evidence type="ECO:0000313" key="10">
    <source>
        <dbReference type="Proteomes" id="UP000190657"/>
    </source>
</evidence>
<dbReference type="Pfam" id="PF04542">
    <property type="entry name" value="Sigma70_r2"/>
    <property type="match status" value="1"/>
</dbReference>
<keyword evidence="4 7" id="KW-0731">Sigma factor</keyword>
<dbReference type="GO" id="GO:0016987">
    <property type="term" value="F:sigma factor activity"/>
    <property type="evidence" value="ECO:0007669"/>
    <property type="project" value="UniProtKB-KW"/>
</dbReference>
<dbReference type="InterPro" id="IPR050813">
    <property type="entry name" value="Sigma-70_Factor"/>
</dbReference>
<evidence type="ECO:0000259" key="8">
    <source>
        <dbReference type="PROSITE" id="PS50943"/>
    </source>
</evidence>
<comment type="similarity">
    <text evidence="1 7">Belongs to the sigma-70 factor family.</text>
</comment>
<dbReference type="OrthoDB" id="9809557at2"/>
<dbReference type="Gene3D" id="1.20.120.1810">
    <property type="match status" value="1"/>
</dbReference>
<evidence type="ECO:0000256" key="4">
    <source>
        <dbReference type="ARBA" id="ARBA00023082"/>
    </source>
</evidence>
<dbReference type="InterPro" id="IPR013325">
    <property type="entry name" value="RNA_pol_sigma_r2"/>
</dbReference>
<dbReference type="InterPro" id="IPR007627">
    <property type="entry name" value="RNA_pol_sigma70_r2"/>
</dbReference>
<dbReference type="GO" id="GO:0030435">
    <property type="term" value="P:sporulation resulting in formation of a cellular spore"/>
    <property type="evidence" value="ECO:0007669"/>
    <property type="project" value="UniProtKB-KW"/>
</dbReference>
<proteinExistence type="inferred from homology"/>
<evidence type="ECO:0000256" key="7">
    <source>
        <dbReference type="RuleBase" id="RU362124"/>
    </source>
</evidence>
<dbReference type="SUPFAM" id="SSF88946">
    <property type="entry name" value="Sigma2 domain of RNA polymerase sigma factors"/>
    <property type="match status" value="1"/>
</dbReference>
<dbReference type="STRING" id="290054.SAMN02745114_00788"/>
<evidence type="ECO:0000256" key="1">
    <source>
        <dbReference type="ARBA" id="ARBA00007788"/>
    </source>
</evidence>
<protein>
    <recommendedName>
        <fullName evidence="7">RNA polymerase sigma factor</fullName>
    </recommendedName>
</protein>
<dbReference type="InterPro" id="IPR014284">
    <property type="entry name" value="RNA_pol_sigma-70_dom"/>
</dbReference>
<feature type="domain" description="HTH cro/C1-type" evidence="8">
    <location>
        <begin position="195"/>
        <end position="216"/>
    </location>
</feature>
<dbReference type="Pfam" id="PF04545">
    <property type="entry name" value="Sigma70_r4"/>
    <property type="match status" value="1"/>
</dbReference>
<keyword evidence="6 7" id="KW-0804">Transcription</keyword>
<evidence type="ECO:0000256" key="5">
    <source>
        <dbReference type="ARBA" id="ARBA00023125"/>
    </source>
</evidence>
<evidence type="ECO:0000313" key="9">
    <source>
        <dbReference type="EMBL" id="SJZ50286.1"/>
    </source>
</evidence>
<dbReference type="PROSITE" id="PS00716">
    <property type="entry name" value="SIGMA70_2"/>
    <property type="match status" value="1"/>
</dbReference>
<dbReference type="NCBIfam" id="TIGR02937">
    <property type="entry name" value="sigma70-ECF"/>
    <property type="match status" value="1"/>
</dbReference>
<dbReference type="Gene3D" id="1.10.10.10">
    <property type="entry name" value="Winged helix-like DNA-binding domain superfamily/Winged helix DNA-binding domain"/>
    <property type="match status" value="1"/>
</dbReference>
<keyword evidence="2" id="KW-0749">Sporulation</keyword>
<dbReference type="PROSITE" id="PS50943">
    <property type="entry name" value="HTH_CROC1"/>
    <property type="match status" value="1"/>
</dbReference>
<sequence>MFSALLTAIGSSLLFLLLHIQNGSGFPKPLTAKEEREQLEKMANGDLNARAVLIERNLRLVSHICKKYYSKTNDNDDLISIGTIGLIKAVDSFDYSKGTRLSTYASRCVENEILMYFRSLKKQNGEVFMGDAIDTDKDGNPLTVEDVISDDRDIVEEIETKRRWLEVKKLIENMDDEREKEIIILRYGLNNAKPLTQREVAQRLNISRSYVSRIEKKILQDLKKKVN</sequence>
<dbReference type="EMBL" id="FUWW01000006">
    <property type="protein sequence ID" value="SJZ50286.1"/>
    <property type="molecule type" value="Genomic_DNA"/>
</dbReference>
<evidence type="ECO:0000256" key="6">
    <source>
        <dbReference type="ARBA" id="ARBA00023163"/>
    </source>
</evidence>
<dbReference type="PIRSF" id="PIRSF000770">
    <property type="entry name" value="RNA_pol_sigma-SigE/K"/>
    <property type="match status" value="1"/>
</dbReference>
<name>A0A1T4L6D3_9FIRM</name>
<gene>
    <name evidence="9" type="ORF">SAMN02745114_00788</name>
</gene>
<dbReference type="InterPro" id="IPR007630">
    <property type="entry name" value="RNA_pol_sigma70_r4"/>
</dbReference>
<dbReference type="PANTHER" id="PTHR30376:SF3">
    <property type="entry name" value="RNA POLYMERASE SIGMA FACTOR RPOH"/>
    <property type="match status" value="1"/>
</dbReference>
<evidence type="ECO:0000256" key="3">
    <source>
        <dbReference type="ARBA" id="ARBA00023015"/>
    </source>
</evidence>
<dbReference type="InterPro" id="IPR036388">
    <property type="entry name" value="WH-like_DNA-bd_sf"/>
</dbReference>
<comment type="function">
    <text evidence="7">Sigma factors are initiation factors that promote the attachment of RNA polymerase to specific initiation sites and are then released.</text>
</comment>
<keyword evidence="10" id="KW-1185">Reference proteome</keyword>
<reference evidence="9 10" key="1">
    <citation type="submission" date="2017-02" db="EMBL/GenBank/DDBJ databases">
        <authorList>
            <person name="Peterson S.W."/>
        </authorList>
    </citation>
    <scope>NUCLEOTIDE SEQUENCE [LARGE SCALE GENOMIC DNA]</scope>
    <source>
        <strain evidence="9 10">ATCC 51222</strain>
    </source>
</reference>
<dbReference type="InterPro" id="IPR013324">
    <property type="entry name" value="RNA_pol_sigma_r3/r4-like"/>
</dbReference>
<dbReference type="InterPro" id="IPR001387">
    <property type="entry name" value="Cro/C1-type_HTH"/>
</dbReference>
<keyword evidence="5 7" id="KW-0238">DNA-binding</keyword>